<comment type="caution">
    <text evidence="1">The sequence shown here is derived from an EMBL/GenBank/DDBJ whole genome shotgun (WGS) entry which is preliminary data.</text>
</comment>
<keyword evidence="2" id="KW-1185">Reference proteome</keyword>
<gene>
    <name evidence="1" type="ORF">D3250_03950</name>
</gene>
<evidence type="ECO:0000313" key="2">
    <source>
        <dbReference type="Proteomes" id="UP000266615"/>
    </source>
</evidence>
<sequence length="453" mass="52442">MNLIGFTETHREALRTIDFAHDIKFRCWLFLERYPDQWCTIFSVKLSEVLCSVEARFRGRHLQIYHGDGSKVGLLFSETLSEDIWPLGRWFSLAFERSVKETHTSLSLQVSGVQRSTTVNTSDGTRHPYKFTGKQQPAITLLGDDSYNAMMSFYHIEGRAQRYLAFRSGRIVSNIADQQALGYQRRELTVGTANYGMHVHTLASDLNEHNFKLVEKKTKHNAEKKFVSCLRKLQNDDYNLRRIFPRVYWHDEVDRMMTYLMEYVPNVGEKLDSVDQLRALRAAAVALRQLDEADRQYAISAKLPDTLRKGQTSLELALEDDSLNEHWPKLSRIVKLRAEIVDAGTVLAHNDVWWSNVSFHKNTSNFKLIDFGLIGKNYYGADMHHVFVRYSSDTDLVKEYLSVYAEVFNVSLELVRKGALTYAVERELARYRSPGRPDKSVSLFNLRRLLSYL</sequence>
<accession>A0A3A4G3S1</accession>
<dbReference type="Proteomes" id="UP000266615">
    <property type="component" value="Unassembled WGS sequence"/>
</dbReference>
<protein>
    <recommendedName>
        <fullName evidence="3">Aminoglycoside phosphotransferase domain-containing protein</fullName>
    </recommendedName>
</protein>
<dbReference type="Gene3D" id="3.90.1200.10">
    <property type="match status" value="1"/>
</dbReference>
<dbReference type="InterPro" id="IPR011009">
    <property type="entry name" value="Kinase-like_dom_sf"/>
</dbReference>
<evidence type="ECO:0000313" key="1">
    <source>
        <dbReference type="EMBL" id="RJN32969.1"/>
    </source>
</evidence>
<dbReference type="EMBL" id="QYZP01000001">
    <property type="protein sequence ID" value="RJN32969.1"/>
    <property type="molecule type" value="Genomic_DNA"/>
</dbReference>
<name>A0A3A4G3S1_9MICC</name>
<dbReference type="AlphaFoldDB" id="A0A3A4G3S1"/>
<proteinExistence type="predicted"/>
<reference evidence="1 2" key="1">
    <citation type="submission" date="2018-09" db="EMBL/GenBank/DDBJ databases">
        <title>Nesterenkonia natronophila sp. nov., an alkaliphilic actinobacteriume isolated from a soda lake, and emended description of the genus Nesterenkonia.</title>
        <authorList>
            <person name="Menes R.J."/>
            <person name="Iriarte A."/>
        </authorList>
    </citation>
    <scope>NUCLEOTIDE SEQUENCE [LARGE SCALE GENOMIC DNA]</scope>
    <source>
        <strain evidence="1 2">M8</strain>
    </source>
</reference>
<dbReference type="RefSeq" id="WP_119902013.1">
    <property type="nucleotide sequence ID" value="NZ_QYZP01000001.1"/>
</dbReference>
<evidence type="ECO:0008006" key="3">
    <source>
        <dbReference type="Google" id="ProtNLM"/>
    </source>
</evidence>
<dbReference type="SUPFAM" id="SSF56112">
    <property type="entry name" value="Protein kinase-like (PK-like)"/>
    <property type="match status" value="1"/>
</dbReference>
<organism evidence="1 2">
    <name type="scientific">Nesterenkonia natronophila</name>
    <dbReference type="NCBI Taxonomy" id="2174932"/>
    <lineage>
        <taxon>Bacteria</taxon>
        <taxon>Bacillati</taxon>
        <taxon>Actinomycetota</taxon>
        <taxon>Actinomycetes</taxon>
        <taxon>Micrococcales</taxon>
        <taxon>Micrococcaceae</taxon>
        <taxon>Nesterenkonia</taxon>
    </lineage>
</organism>